<dbReference type="Gene3D" id="1.20.1070.10">
    <property type="entry name" value="Rhodopsin 7-helix transmembrane proteins"/>
    <property type="match status" value="1"/>
</dbReference>
<keyword evidence="7 10" id="KW-0675">Receptor</keyword>
<dbReference type="GO" id="GO:0005886">
    <property type="term" value="C:plasma membrane"/>
    <property type="evidence" value="ECO:0007669"/>
    <property type="project" value="UniProtKB-SubCell"/>
</dbReference>
<evidence type="ECO:0000256" key="9">
    <source>
        <dbReference type="ARBA" id="ARBA00023224"/>
    </source>
</evidence>
<gene>
    <name evidence="13" type="ORF">PENPIL_R09248</name>
</gene>
<keyword evidence="4 11" id="KW-1133">Transmembrane helix</keyword>
<keyword evidence="3 10" id="KW-0812">Transmembrane</keyword>
<dbReference type="EMBL" id="WBMW01002726">
    <property type="protein sequence ID" value="NXC43628.1"/>
    <property type="molecule type" value="Genomic_DNA"/>
</dbReference>
<reference evidence="13" key="1">
    <citation type="submission" date="2019-09" db="EMBL/GenBank/DDBJ databases">
        <title>Bird 10,000 Genomes (B10K) Project - Family phase.</title>
        <authorList>
            <person name="Zhang G."/>
        </authorList>
    </citation>
    <scope>NUCLEOTIDE SEQUENCE</scope>
    <source>
        <strain evidence="13">B10K-DU-001-08</strain>
        <tissue evidence="13">Muscle</tissue>
    </source>
</reference>
<evidence type="ECO:0000256" key="5">
    <source>
        <dbReference type="ARBA" id="ARBA00023040"/>
    </source>
</evidence>
<accession>A0A851NPK8</accession>
<feature type="non-terminal residue" evidence="13">
    <location>
        <position position="1"/>
    </location>
</feature>
<dbReference type="PANTHER" id="PTHR48018">
    <property type="entry name" value="OLFACTORY RECEPTOR"/>
    <property type="match status" value="1"/>
</dbReference>
<feature type="transmembrane region" description="Helical" evidence="11">
    <location>
        <begin position="61"/>
        <end position="82"/>
    </location>
</feature>
<keyword evidence="11" id="KW-0716">Sensory transduction</keyword>
<evidence type="ECO:0000313" key="13">
    <source>
        <dbReference type="EMBL" id="NXC43628.1"/>
    </source>
</evidence>
<feature type="transmembrane region" description="Helical" evidence="11">
    <location>
        <begin position="133"/>
        <end position="155"/>
    </location>
</feature>
<sequence>TMAGTNHSVVTEFTLAGFTNHPNLQAVLLAMFLTTYVINLMGNLGMILLINCDHRLHTPMYFFLSHLSILDVSCSSCITPKFLHSLLTGRRTISYAGCLAQLYFYVTFGTSEAVLLAAMAYDRYVAVCNPFQYVLVMSQGLCQWLVVGCYAVGALNSAMHTGAMLRLSFCASGLLDHFYCEGPPLFALSCSDSSINKALMLALVACIVGTTSTATMVSYGRILAAVMKTRSPGAWRKAFSTCTSHLSVTLLFYGAVAFMYLRPGSRRSVELDKTASVFYTAITPMLNPLIYCLRNQEVRDALGRVRRKVLLMCQRHERSF</sequence>
<dbReference type="Pfam" id="PF13853">
    <property type="entry name" value="7tm_4"/>
    <property type="match status" value="1"/>
</dbReference>
<dbReference type="OrthoDB" id="9615015at2759"/>
<evidence type="ECO:0000256" key="4">
    <source>
        <dbReference type="ARBA" id="ARBA00022989"/>
    </source>
</evidence>
<keyword evidence="8" id="KW-0325">Glycoprotein</keyword>
<keyword evidence="11" id="KW-0552">Olfaction</keyword>
<feature type="transmembrane region" description="Helical" evidence="11">
    <location>
        <begin position="26"/>
        <end position="49"/>
    </location>
</feature>
<dbReference type="PROSITE" id="PS50262">
    <property type="entry name" value="G_PROTEIN_RECEP_F1_2"/>
    <property type="match status" value="1"/>
</dbReference>
<comment type="subcellular location">
    <subcellularLocation>
        <location evidence="11">Cell membrane</location>
        <topology evidence="11">Multi-pass membrane protein</topology>
    </subcellularLocation>
    <subcellularLocation>
        <location evidence="2">Membrane</location>
        <topology evidence="2">Multi-pass membrane protein</topology>
    </subcellularLocation>
</comment>
<dbReference type="FunFam" id="1.20.1070.10:FF:000003">
    <property type="entry name" value="Olfactory receptor"/>
    <property type="match status" value="1"/>
</dbReference>
<name>A0A851NPK8_9GALL</name>
<evidence type="ECO:0000256" key="2">
    <source>
        <dbReference type="ARBA" id="ARBA00004141"/>
    </source>
</evidence>
<evidence type="ECO:0000256" key="6">
    <source>
        <dbReference type="ARBA" id="ARBA00023136"/>
    </source>
</evidence>
<dbReference type="GO" id="GO:0004984">
    <property type="term" value="F:olfactory receptor activity"/>
    <property type="evidence" value="ECO:0007669"/>
    <property type="project" value="InterPro"/>
</dbReference>
<keyword evidence="9 10" id="KW-0807">Transducer</keyword>
<evidence type="ECO:0000256" key="3">
    <source>
        <dbReference type="ARBA" id="ARBA00022692"/>
    </source>
</evidence>
<comment type="caution">
    <text evidence="13">The sequence shown here is derived from an EMBL/GenBank/DDBJ whole genome shotgun (WGS) entry which is preliminary data.</text>
</comment>
<dbReference type="PRINTS" id="PR00245">
    <property type="entry name" value="OLFACTORYR"/>
</dbReference>
<keyword evidence="11" id="KW-1003">Cell membrane</keyword>
<dbReference type="GO" id="GO:0004930">
    <property type="term" value="F:G protein-coupled receptor activity"/>
    <property type="evidence" value="ECO:0007669"/>
    <property type="project" value="UniProtKB-KW"/>
</dbReference>
<feature type="domain" description="G-protein coupled receptors family 1 profile" evidence="12">
    <location>
        <begin position="42"/>
        <end position="291"/>
    </location>
</feature>
<organism evidence="13 14">
    <name type="scientific">Penelope pileata</name>
    <dbReference type="NCBI Taxonomy" id="1118817"/>
    <lineage>
        <taxon>Eukaryota</taxon>
        <taxon>Metazoa</taxon>
        <taxon>Chordata</taxon>
        <taxon>Craniata</taxon>
        <taxon>Vertebrata</taxon>
        <taxon>Euteleostomi</taxon>
        <taxon>Archelosauria</taxon>
        <taxon>Archosauria</taxon>
        <taxon>Dinosauria</taxon>
        <taxon>Saurischia</taxon>
        <taxon>Theropoda</taxon>
        <taxon>Coelurosauria</taxon>
        <taxon>Aves</taxon>
        <taxon>Neognathae</taxon>
        <taxon>Galloanserae</taxon>
        <taxon>Galliformes</taxon>
        <taxon>Cracidae</taxon>
        <taxon>Penelope</taxon>
    </lineage>
</organism>
<feature type="transmembrane region" description="Helical" evidence="11">
    <location>
        <begin position="276"/>
        <end position="294"/>
    </location>
</feature>
<dbReference type="AlphaFoldDB" id="A0A851NPK8"/>
<evidence type="ECO:0000256" key="10">
    <source>
        <dbReference type="RuleBase" id="RU000688"/>
    </source>
</evidence>
<dbReference type="PRINTS" id="PR00237">
    <property type="entry name" value="GPCRRHODOPSN"/>
</dbReference>
<dbReference type="SUPFAM" id="SSF81321">
    <property type="entry name" value="Family A G protein-coupled receptor-like"/>
    <property type="match status" value="1"/>
</dbReference>
<evidence type="ECO:0000256" key="11">
    <source>
        <dbReference type="RuleBase" id="RU363047"/>
    </source>
</evidence>
<feature type="transmembrane region" description="Helical" evidence="11">
    <location>
        <begin position="198"/>
        <end position="217"/>
    </location>
</feature>
<dbReference type="InterPro" id="IPR000725">
    <property type="entry name" value="Olfact_rcpt"/>
</dbReference>
<evidence type="ECO:0000259" key="12">
    <source>
        <dbReference type="PROSITE" id="PS50262"/>
    </source>
</evidence>
<keyword evidence="5 10" id="KW-0297">G-protein coupled receptor</keyword>
<proteinExistence type="inferred from homology"/>
<evidence type="ECO:0000256" key="7">
    <source>
        <dbReference type="ARBA" id="ARBA00023170"/>
    </source>
</evidence>
<feature type="transmembrane region" description="Helical" evidence="11">
    <location>
        <begin position="102"/>
        <end position="121"/>
    </location>
</feature>
<comment type="similarity">
    <text evidence="10">Belongs to the G-protein coupled receptor 1 family.</text>
</comment>
<feature type="transmembrane region" description="Helical" evidence="11">
    <location>
        <begin position="238"/>
        <end position="261"/>
    </location>
</feature>
<dbReference type="InterPro" id="IPR017452">
    <property type="entry name" value="GPCR_Rhodpsn_7TM"/>
</dbReference>
<evidence type="ECO:0000313" key="14">
    <source>
        <dbReference type="Proteomes" id="UP000613066"/>
    </source>
</evidence>
<evidence type="ECO:0000256" key="8">
    <source>
        <dbReference type="ARBA" id="ARBA00023180"/>
    </source>
</evidence>
<evidence type="ECO:0000256" key="1">
    <source>
        <dbReference type="ARBA" id="ARBA00002936"/>
    </source>
</evidence>
<dbReference type="Proteomes" id="UP000613066">
    <property type="component" value="Unassembled WGS sequence"/>
</dbReference>
<keyword evidence="6 11" id="KW-0472">Membrane</keyword>
<protein>
    <recommendedName>
        <fullName evidence="11">Olfactory receptor</fullName>
    </recommendedName>
</protein>
<keyword evidence="14" id="KW-1185">Reference proteome</keyword>
<comment type="function">
    <text evidence="1">Odorant receptor.</text>
</comment>
<dbReference type="InterPro" id="IPR000276">
    <property type="entry name" value="GPCR_Rhodpsn"/>
</dbReference>
<feature type="non-terminal residue" evidence="13">
    <location>
        <position position="320"/>
    </location>
</feature>
<dbReference type="PROSITE" id="PS00237">
    <property type="entry name" value="G_PROTEIN_RECEP_F1_1"/>
    <property type="match status" value="1"/>
</dbReference>